<dbReference type="RefSeq" id="WP_114811119.1">
    <property type="nucleotide sequence ID" value="NZ_CP139965.1"/>
</dbReference>
<evidence type="ECO:0000259" key="2">
    <source>
        <dbReference type="Pfam" id="PF01425"/>
    </source>
</evidence>
<dbReference type="SUPFAM" id="SSF75304">
    <property type="entry name" value="Amidase signature (AS) enzymes"/>
    <property type="match status" value="1"/>
</dbReference>
<dbReference type="Gene3D" id="3.90.1300.10">
    <property type="entry name" value="Amidase signature (AS) domain"/>
    <property type="match status" value="1"/>
</dbReference>
<dbReference type="InterPro" id="IPR000120">
    <property type="entry name" value="Amidase"/>
</dbReference>
<evidence type="ECO:0000256" key="1">
    <source>
        <dbReference type="SAM" id="MobiDB-lite"/>
    </source>
</evidence>
<dbReference type="InterPro" id="IPR023631">
    <property type="entry name" value="Amidase_dom"/>
</dbReference>
<evidence type="ECO:0000313" key="4">
    <source>
        <dbReference type="Proteomes" id="UP001325479"/>
    </source>
</evidence>
<dbReference type="Pfam" id="PF01425">
    <property type="entry name" value="Amidase"/>
    <property type="match status" value="1"/>
</dbReference>
<protein>
    <submittedName>
        <fullName evidence="3">Amidase family protein</fullName>
    </submittedName>
</protein>
<keyword evidence="4" id="KW-1185">Reference proteome</keyword>
<dbReference type="Proteomes" id="UP001325479">
    <property type="component" value="Chromosome"/>
</dbReference>
<accession>A0ABZ0WTE1</accession>
<gene>
    <name evidence="3" type="ORF">U0042_12980</name>
</gene>
<organism evidence="3 4">
    <name type="scientific">Paraburkholderia kururiensis</name>
    <dbReference type="NCBI Taxonomy" id="984307"/>
    <lineage>
        <taxon>Bacteria</taxon>
        <taxon>Pseudomonadati</taxon>
        <taxon>Pseudomonadota</taxon>
        <taxon>Betaproteobacteria</taxon>
        <taxon>Burkholderiales</taxon>
        <taxon>Burkholderiaceae</taxon>
        <taxon>Paraburkholderia</taxon>
    </lineage>
</organism>
<evidence type="ECO:0000313" key="3">
    <source>
        <dbReference type="EMBL" id="WQD80511.1"/>
    </source>
</evidence>
<dbReference type="InterPro" id="IPR036928">
    <property type="entry name" value="AS_sf"/>
</dbReference>
<sequence length="524" mass="55297">MSATVSAHSSERPSERPSDRNALVARSAVELRRLIGAKEISPVELLEACIERIEAINPAVNAITATDYETARAAAREAERKVLAGEPLGLLHGLPLGVKDLEDTAGLLTTYGSPMSRANVPSHDVVLVERLRAAGAIVVAKTNVPELGAGANTRNPVWGATGNPFNTELNAGGSSGGSAAALACDMLPVCTGSDTGGSLRIPAAKCGVVGFRPSPGLVPNSRRLLGWTPISVVGPMGRTVAETALQLAATAGLSASDPLSYDTDPLNFATPPALDLSTLRVGFTEDFGCCDVDDDIRAVFRSRMAALASMVHTCEPVPFDLGDAHRAFDVIRAESFVAGLRDAYARDPGALGPNTRANYEMGAAMTLADSAWAQAEQTRVFRRFQAAFARYDVIVSPTTPVSPFPWRELYAAQINGRAQENYYRWLALTYVVTLTTHPALSLPCGVDHAGMPFGLQIVGPFHGDLKTLAVAQALEHAFDAVPALRRPRPDLSKLTQPNPSLKSIVTAPPVFDAPARAHGGISVA</sequence>
<proteinExistence type="predicted"/>
<name>A0ABZ0WTE1_9BURK</name>
<feature type="domain" description="Amidase" evidence="2">
    <location>
        <begin position="44"/>
        <end position="465"/>
    </location>
</feature>
<feature type="region of interest" description="Disordered" evidence="1">
    <location>
        <begin position="1"/>
        <end position="21"/>
    </location>
</feature>
<feature type="compositionally biased region" description="Basic and acidic residues" evidence="1">
    <location>
        <begin position="9"/>
        <end position="19"/>
    </location>
</feature>
<dbReference type="PANTHER" id="PTHR11895">
    <property type="entry name" value="TRANSAMIDASE"/>
    <property type="match status" value="1"/>
</dbReference>
<dbReference type="PANTHER" id="PTHR11895:SF76">
    <property type="entry name" value="INDOLEACETAMIDE HYDROLASE"/>
    <property type="match status" value="1"/>
</dbReference>
<reference evidence="3 4" key="1">
    <citation type="submission" date="2023-12" db="EMBL/GenBank/DDBJ databases">
        <title>Genome sequencing and assembly of bacterial species from a model synthetic community.</title>
        <authorList>
            <person name="Hogle S.L."/>
        </authorList>
    </citation>
    <scope>NUCLEOTIDE SEQUENCE [LARGE SCALE GENOMIC DNA]</scope>
    <source>
        <strain evidence="3 4">HAMBI 2494</strain>
    </source>
</reference>
<dbReference type="EMBL" id="CP139965">
    <property type="protein sequence ID" value="WQD80511.1"/>
    <property type="molecule type" value="Genomic_DNA"/>
</dbReference>